<dbReference type="SMART" id="SM00239">
    <property type="entry name" value="C2"/>
    <property type="match status" value="1"/>
</dbReference>
<evidence type="ECO:0000313" key="12">
    <source>
        <dbReference type="Proteomes" id="UP001188597"/>
    </source>
</evidence>
<dbReference type="Pfam" id="PF05055">
    <property type="entry name" value="DUF677"/>
    <property type="match status" value="1"/>
</dbReference>
<dbReference type="GO" id="GO:0016020">
    <property type="term" value="C:membrane"/>
    <property type="evidence" value="ECO:0007669"/>
    <property type="project" value="UniProtKB-SubCell"/>
</dbReference>
<evidence type="ECO:0000256" key="9">
    <source>
        <dbReference type="SAM" id="Coils"/>
    </source>
</evidence>
<dbReference type="PROSITE" id="PS50004">
    <property type="entry name" value="C2"/>
    <property type="match status" value="1"/>
</dbReference>
<keyword evidence="4" id="KW-0808">Transferase</keyword>
<comment type="similarity">
    <text evidence="3">Belongs to the plant acyltransferase family.</text>
</comment>
<reference evidence="11" key="1">
    <citation type="submission" date="2022-12" db="EMBL/GenBank/DDBJ databases">
        <title>Draft genome assemblies for two species of Escallonia (Escalloniales).</title>
        <authorList>
            <person name="Chanderbali A."/>
            <person name="Dervinis C."/>
            <person name="Anghel I."/>
            <person name="Soltis D."/>
            <person name="Soltis P."/>
            <person name="Zapata F."/>
        </authorList>
    </citation>
    <scope>NUCLEOTIDE SEQUENCE</scope>
    <source>
        <strain evidence="11">UCBG64.0493</strain>
        <tissue evidence="11">Leaf</tissue>
    </source>
</reference>
<feature type="coiled-coil region" evidence="9">
    <location>
        <begin position="550"/>
        <end position="609"/>
    </location>
</feature>
<dbReference type="CDD" id="cd04051">
    <property type="entry name" value="C2_SRC2_like"/>
    <property type="match status" value="1"/>
</dbReference>
<evidence type="ECO:0000256" key="5">
    <source>
        <dbReference type="ARBA" id="ARBA00022692"/>
    </source>
</evidence>
<dbReference type="PANTHER" id="PTHR31896">
    <property type="entry name" value="FAMILY REGULATORY PROTEIN, PUTATIVE (AFU_ORTHOLOGUE AFUA_3G14730)-RELATED"/>
    <property type="match status" value="1"/>
</dbReference>
<keyword evidence="5" id="KW-0812">Transmembrane</keyword>
<dbReference type="AlphaFoldDB" id="A0AA89AQX4"/>
<dbReference type="Gene3D" id="3.30.559.10">
    <property type="entry name" value="Chloramphenicol acetyltransferase-like domain"/>
    <property type="match status" value="2"/>
</dbReference>
<dbReference type="Proteomes" id="UP001188597">
    <property type="component" value="Unassembled WGS sequence"/>
</dbReference>
<dbReference type="Pfam" id="PF00168">
    <property type="entry name" value="C2"/>
    <property type="match status" value="1"/>
</dbReference>
<dbReference type="InterPro" id="IPR051283">
    <property type="entry name" value="Sec_Metabolite_Acyltrans"/>
</dbReference>
<accession>A0AA89AQX4</accession>
<dbReference type="FunFam" id="3.30.559.10:FF:000008">
    <property type="entry name" value="Tryptamine hydroxycinnamoyl transferase"/>
    <property type="match status" value="1"/>
</dbReference>
<dbReference type="PANTHER" id="PTHR31896:SF76">
    <property type="entry name" value="BAHD ACYLTRANSFERASE DCR"/>
    <property type="match status" value="1"/>
</dbReference>
<evidence type="ECO:0000256" key="4">
    <source>
        <dbReference type="ARBA" id="ARBA00022679"/>
    </source>
</evidence>
<proteinExistence type="inferred from homology"/>
<dbReference type="InterPro" id="IPR023213">
    <property type="entry name" value="CAT-like_dom_sf"/>
</dbReference>
<comment type="similarity">
    <text evidence="2">Belongs to the UPF0496 family.</text>
</comment>
<comment type="subcellular location">
    <subcellularLocation>
        <location evidence="1">Membrane</location>
    </subcellularLocation>
</comment>
<comment type="caution">
    <text evidence="11">The sequence shown here is derived from an EMBL/GenBank/DDBJ whole genome shotgun (WGS) entry which is preliminary data.</text>
</comment>
<dbReference type="Pfam" id="PF02458">
    <property type="entry name" value="Transferase"/>
    <property type="match status" value="1"/>
</dbReference>
<dbReference type="InterPro" id="IPR000008">
    <property type="entry name" value="C2_dom"/>
</dbReference>
<keyword evidence="7" id="KW-0472">Membrane</keyword>
<evidence type="ECO:0000256" key="7">
    <source>
        <dbReference type="ARBA" id="ARBA00023136"/>
    </source>
</evidence>
<evidence type="ECO:0000256" key="2">
    <source>
        <dbReference type="ARBA" id="ARBA00009074"/>
    </source>
</evidence>
<evidence type="ECO:0000256" key="8">
    <source>
        <dbReference type="ARBA" id="ARBA00023315"/>
    </source>
</evidence>
<evidence type="ECO:0000259" key="10">
    <source>
        <dbReference type="PROSITE" id="PS50004"/>
    </source>
</evidence>
<evidence type="ECO:0000256" key="6">
    <source>
        <dbReference type="ARBA" id="ARBA00022989"/>
    </source>
</evidence>
<dbReference type="GO" id="GO:0016746">
    <property type="term" value="F:acyltransferase activity"/>
    <property type="evidence" value="ECO:0007669"/>
    <property type="project" value="UniProtKB-KW"/>
</dbReference>
<evidence type="ECO:0000256" key="3">
    <source>
        <dbReference type="ARBA" id="ARBA00009861"/>
    </source>
</evidence>
<feature type="domain" description="C2" evidence="10">
    <location>
        <begin position="1"/>
        <end position="110"/>
    </location>
</feature>
<dbReference type="InterPro" id="IPR044750">
    <property type="entry name" value="C2_SRC2/BAP"/>
</dbReference>
<dbReference type="GO" id="GO:0006952">
    <property type="term" value="P:defense response"/>
    <property type="evidence" value="ECO:0007669"/>
    <property type="project" value="InterPro"/>
</dbReference>
<name>A0AA89AQX4_9ASTE</name>
<keyword evidence="6" id="KW-1133">Transmembrane helix</keyword>
<sequence length="1075" mass="118542">MASRCELEVTITSAKDLKNINWRHGPIRPYAVVWVDPNAKCSTRVDEEGDTSPRWDEKLVIPLNAPIEDSALYIDVVHAKSGGEDTKPLIGSARLKLREVLDDVGMGEPFSKKLELKRPSGRPHGKVEVNVTVRDPRYRAPDPYYAPPYGVQPPASRDYAAPPPAYGSAYGAPQGAYQTGPPAGYPYAAPQYGQSGYGQPGYGQPSYGQQGYGSGGYGQSGYGQVYKEEEKKSKFGGMGTGLAVGAVAGVLGGLAIGEGLDYVEDKIADDAAEKVEDDLGYDDDGATQMDDPTTSTDLDLREEYANAFRTESYNDFWKRVLALSNKDAGISKGISSTTAARLPSYRLFTEHLLDPDQPTVIRVLALARNPTDNHSLLRDYFSETSNASFLCGFLLKDIDHMRVNYRSLKTTLKFLEIAQFPPVNHLPVILTRLNEFSNSNHFATSTSSPQKFRAIQVGCFDLLKRLESSRDKARARLRLVNKLRCVSAISLAALTASLTVIVVTHALALLVAAPGVVVASLDLFSNKRLARLTAQLDAAAKGTYILSRDLDTISRQVARLDDELKHMRAMVKFWLGRRDDRLQASFEVARQLKKNDSSFSQQLDELEEHLIYVCSSSHCLNNSASTTMVDEVVKQQEKMLKAKILSTTHVMPKKPLGRKECQLVTFDLPYVAFYYNQKVLIYKGVEFEDMVEKLKDGLGIVLEEFHQLAGKLDKDDDGVFKVVYDDDMEGVEVVTAAAEGTEIADLLDEGGTTKLKELLPYNGILNLEGLHRPLLAIQLTKLKDGLVMGLAFNHAILDGTSTWHFMSEWAQICSGANSVSVPPFLERTKARNTRVKLILSPPSDAQENGASANGDVTKAEPQLREKIFRFSESAIDQIKSKVNANPSDGSKPFSTFQSLSTHVWHAVTRARQLKPEDYTVFTVFADCRKRVDPPMPESYFGNLIQAIFTVTAAGLLLAHPPEFGAALIQGAIDAHDSKVINARNTEWESNPKIFQYKDAGVNCVAVGSSPRFKVYDVDFGWGQPETVRSGSNNRFDGMVYLYQAKGGGRGIDVEISLEANAMEKLEKDKEFLMEP</sequence>
<gene>
    <name evidence="11" type="ORF">RJ639_009357</name>
</gene>
<dbReference type="InterPro" id="IPR035892">
    <property type="entry name" value="C2_domain_sf"/>
</dbReference>
<organism evidence="11 12">
    <name type="scientific">Escallonia herrerae</name>
    <dbReference type="NCBI Taxonomy" id="1293975"/>
    <lineage>
        <taxon>Eukaryota</taxon>
        <taxon>Viridiplantae</taxon>
        <taxon>Streptophyta</taxon>
        <taxon>Embryophyta</taxon>
        <taxon>Tracheophyta</taxon>
        <taxon>Spermatophyta</taxon>
        <taxon>Magnoliopsida</taxon>
        <taxon>eudicotyledons</taxon>
        <taxon>Gunneridae</taxon>
        <taxon>Pentapetalae</taxon>
        <taxon>asterids</taxon>
        <taxon>campanulids</taxon>
        <taxon>Escalloniales</taxon>
        <taxon>Escalloniaceae</taxon>
        <taxon>Escallonia</taxon>
    </lineage>
</organism>
<dbReference type="Gene3D" id="2.60.40.150">
    <property type="entry name" value="C2 domain"/>
    <property type="match status" value="1"/>
</dbReference>
<dbReference type="InterPro" id="IPR007749">
    <property type="entry name" value="DUF677"/>
</dbReference>
<evidence type="ECO:0000256" key="1">
    <source>
        <dbReference type="ARBA" id="ARBA00004370"/>
    </source>
</evidence>
<dbReference type="EMBL" id="JAVXUP010001297">
    <property type="protein sequence ID" value="KAK3013439.1"/>
    <property type="molecule type" value="Genomic_DNA"/>
</dbReference>
<keyword evidence="9" id="KW-0175">Coiled coil</keyword>
<keyword evidence="12" id="KW-1185">Reference proteome</keyword>
<dbReference type="SUPFAM" id="SSF49562">
    <property type="entry name" value="C2 domain (Calcium/lipid-binding domain, CaLB)"/>
    <property type="match status" value="1"/>
</dbReference>
<evidence type="ECO:0000313" key="11">
    <source>
        <dbReference type="EMBL" id="KAK3013439.1"/>
    </source>
</evidence>
<keyword evidence="8" id="KW-0012">Acyltransferase</keyword>
<protein>
    <recommendedName>
        <fullName evidence="10">C2 domain-containing protein</fullName>
    </recommendedName>
</protein>